<evidence type="ECO:0000256" key="2">
    <source>
        <dbReference type="ARBA" id="ARBA00022692"/>
    </source>
</evidence>
<dbReference type="Pfam" id="PF07690">
    <property type="entry name" value="MFS_1"/>
    <property type="match status" value="1"/>
</dbReference>
<feature type="transmembrane region" description="Helical" evidence="6">
    <location>
        <begin position="371"/>
        <end position="388"/>
    </location>
</feature>
<dbReference type="PANTHER" id="PTHR23507">
    <property type="entry name" value="ZGC:174356"/>
    <property type="match status" value="1"/>
</dbReference>
<feature type="transmembrane region" description="Helical" evidence="6">
    <location>
        <begin position="136"/>
        <end position="157"/>
    </location>
</feature>
<dbReference type="GO" id="GO:0016020">
    <property type="term" value="C:membrane"/>
    <property type="evidence" value="ECO:0007669"/>
    <property type="project" value="UniProtKB-SubCell"/>
</dbReference>
<feature type="transmembrane region" description="Helical" evidence="6">
    <location>
        <begin position="211"/>
        <end position="238"/>
    </location>
</feature>
<dbReference type="SUPFAM" id="SSF103473">
    <property type="entry name" value="MFS general substrate transporter"/>
    <property type="match status" value="1"/>
</dbReference>
<feature type="transmembrane region" description="Helical" evidence="6">
    <location>
        <begin position="244"/>
        <end position="267"/>
    </location>
</feature>
<dbReference type="InterPro" id="IPR011701">
    <property type="entry name" value="MFS"/>
</dbReference>
<feature type="transmembrane region" description="Helical" evidence="6">
    <location>
        <begin position="486"/>
        <end position="509"/>
    </location>
</feature>
<feature type="transmembrane region" description="Helical" evidence="6">
    <location>
        <begin position="457"/>
        <end position="480"/>
    </location>
</feature>
<keyword evidence="3 6" id="KW-1133">Transmembrane helix</keyword>
<dbReference type="Proteomes" id="UP001177023">
    <property type="component" value="Unassembled WGS sequence"/>
</dbReference>
<evidence type="ECO:0000256" key="4">
    <source>
        <dbReference type="ARBA" id="ARBA00023136"/>
    </source>
</evidence>
<comment type="caution">
    <text evidence="7">The sequence shown here is derived from an EMBL/GenBank/DDBJ whole genome shotgun (WGS) entry which is preliminary data.</text>
</comment>
<evidence type="ECO:0000256" key="3">
    <source>
        <dbReference type="ARBA" id="ARBA00022989"/>
    </source>
</evidence>
<protein>
    <recommendedName>
        <fullName evidence="9">Solute carrier family 46 member 3</fullName>
    </recommendedName>
</protein>
<feature type="transmembrane region" description="Helical" evidence="6">
    <location>
        <begin position="106"/>
        <end position="124"/>
    </location>
</feature>
<keyword evidence="8" id="KW-1185">Reference proteome</keyword>
<organism evidence="7 8">
    <name type="scientific">Mesorhabditis spiculigera</name>
    <dbReference type="NCBI Taxonomy" id="96644"/>
    <lineage>
        <taxon>Eukaryota</taxon>
        <taxon>Metazoa</taxon>
        <taxon>Ecdysozoa</taxon>
        <taxon>Nematoda</taxon>
        <taxon>Chromadorea</taxon>
        <taxon>Rhabditida</taxon>
        <taxon>Rhabditina</taxon>
        <taxon>Rhabditomorpha</taxon>
        <taxon>Rhabditoidea</taxon>
        <taxon>Rhabditidae</taxon>
        <taxon>Mesorhabditinae</taxon>
        <taxon>Mesorhabditis</taxon>
    </lineage>
</organism>
<evidence type="ECO:0000256" key="5">
    <source>
        <dbReference type="SAM" id="MobiDB-lite"/>
    </source>
</evidence>
<keyword evidence="4 6" id="KW-0472">Membrane</keyword>
<evidence type="ECO:0000256" key="1">
    <source>
        <dbReference type="ARBA" id="ARBA00004141"/>
    </source>
</evidence>
<feature type="transmembrane region" description="Helical" evidence="6">
    <location>
        <begin position="424"/>
        <end position="445"/>
    </location>
</feature>
<accession>A0AA36DBI9</accession>
<dbReference type="Gene3D" id="1.20.1250.20">
    <property type="entry name" value="MFS general substrate transporter like domains"/>
    <property type="match status" value="1"/>
</dbReference>
<sequence>MDRCQSRRRSFLDRLRASDEDPDFERKRTYCCGILNVEPVLLLITISTGLYATSQPLFTYWARCVELAASMYPEEANISSLCAMIAGDNETALQDLVEKDISATKIWLQIASSVPTFLIAPIIGTWSDKTGRKLPLLFAMSGFILYSFFNLLATLTYETSNIYLWFFLAEISIGFCGGATTLFTTMLAIVTDDCRNQLNPGSTMVPLRIGVASSIQSLGSLLGTLAVSLLAIPAYISVTGHAQSYVNCAVIQFTAVLIAFVYTIFYVKETHHPQLDPYTTAARFGGYLVRADSETSEVQPETGCIAKAKGYFNALMEVLLERRPGWTRLCLNLSIFFVFVEFLAMDAGLLFLLVKRQPFAWTDKKFSEFSVWRGLFFSLGMVLGPLMLSKMNVLGKDSLLIIIGSLFSAISFLILAFATTTQQIFATAFLAIFVGVISPGFRSFLPRMVPKEQTARLLTLISIVLAICPIISSLIFNNLFNWSIDWWPGFSFLICGCCQLFSAAGQGFIHRLMKPQWKLDKELRDHRKRLGLEPEGPAERLAHPVDPEERSVSNTAVGSDVNEELARSLNA</sequence>
<reference evidence="7" key="1">
    <citation type="submission" date="2023-06" db="EMBL/GenBank/DDBJ databases">
        <authorList>
            <person name="Delattre M."/>
        </authorList>
    </citation>
    <scope>NUCLEOTIDE SEQUENCE</scope>
    <source>
        <strain evidence="7">AF72</strain>
    </source>
</reference>
<feature type="region of interest" description="Disordered" evidence="5">
    <location>
        <begin position="531"/>
        <end position="571"/>
    </location>
</feature>
<dbReference type="InterPro" id="IPR036259">
    <property type="entry name" value="MFS_trans_sf"/>
</dbReference>
<comment type="subcellular location">
    <subcellularLocation>
        <location evidence="1">Membrane</location>
        <topology evidence="1">Multi-pass membrane protein</topology>
    </subcellularLocation>
</comment>
<name>A0AA36DBI9_9BILA</name>
<dbReference type="AlphaFoldDB" id="A0AA36DBI9"/>
<feature type="transmembrane region" description="Helical" evidence="6">
    <location>
        <begin position="163"/>
        <end position="190"/>
    </location>
</feature>
<gene>
    <name evidence="7" type="ORF">MSPICULIGERA_LOCUS22767</name>
</gene>
<feature type="transmembrane region" description="Helical" evidence="6">
    <location>
        <begin position="400"/>
        <end position="418"/>
    </location>
</feature>
<feature type="transmembrane region" description="Helical" evidence="6">
    <location>
        <begin position="30"/>
        <end position="52"/>
    </location>
</feature>
<dbReference type="PANTHER" id="PTHR23507:SF6">
    <property type="entry name" value="PROTON-COUPLED FOLATE TRANSPORTER"/>
    <property type="match status" value="1"/>
</dbReference>
<feature type="compositionally biased region" description="Basic and acidic residues" evidence="5">
    <location>
        <begin position="537"/>
        <end position="551"/>
    </location>
</feature>
<dbReference type="GO" id="GO:0022857">
    <property type="term" value="F:transmembrane transporter activity"/>
    <property type="evidence" value="ECO:0007669"/>
    <property type="project" value="InterPro"/>
</dbReference>
<proteinExistence type="predicted"/>
<feature type="non-terminal residue" evidence="7">
    <location>
        <position position="571"/>
    </location>
</feature>
<dbReference type="EMBL" id="CATQJA010002700">
    <property type="protein sequence ID" value="CAJ0584723.1"/>
    <property type="molecule type" value="Genomic_DNA"/>
</dbReference>
<keyword evidence="2 6" id="KW-0812">Transmembrane</keyword>
<feature type="transmembrane region" description="Helical" evidence="6">
    <location>
        <begin position="329"/>
        <end position="351"/>
    </location>
</feature>
<evidence type="ECO:0008006" key="9">
    <source>
        <dbReference type="Google" id="ProtNLM"/>
    </source>
</evidence>
<evidence type="ECO:0000313" key="7">
    <source>
        <dbReference type="EMBL" id="CAJ0584723.1"/>
    </source>
</evidence>
<evidence type="ECO:0000256" key="6">
    <source>
        <dbReference type="SAM" id="Phobius"/>
    </source>
</evidence>
<evidence type="ECO:0000313" key="8">
    <source>
        <dbReference type="Proteomes" id="UP001177023"/>
    </source>
</evidence>